<name>A0A852YYH1_9ACTN</name>
<accession>A0A852YYH1</accession>
<gene>
    <name evidence="3" type="ORF">FHR84_001357</name>
</gene>
<keyword evidence="2" id="KW-0472">Membrane</keyword>
<keyword evidence="4" id="KW-1185">Reference proteome</keyword>
<evidence type="ECO:0000256" key="1">
    <source>
        <dbReference type="SAM" id="MobiDB-lite"/>
    </source>
</evidence>
<dbReference type="RefSeq" id="WP_179534572.1">
    <property type="nucleotide sequence ID" value="NZ_JACBYW010000002.1"/>
</dbReference>
<organism evidence="3 4">
    <name type="scientific">Actinopolyspora biskrensis</name>
    <dbReference type="NCBI Taxonomy" id="1470178"/>
    <lineage>
        <taxon>Bacteria</taxon>
        <taxon>Bacillati</taxon>
        <taxon>Actinomycetota</taxon>
        <taxon>Actinomycetes</taxon>
        <taxon>Actinopolysporales</taxon>
        <taxon>Actinopolysporaceae</taxon>
        <taxon>Actinopolyspora</taxon>
    </lineage>
</organism>
<evidence type="ECO:0000313" key="4">
    <source>
        <dbReference type="Proteomes" id="UP000548304"/>
    </source>
</evidence>
<sequence>MLVIVLLLLLVAAGVLVFAVSAGLAQWAWLSVLLCVIGGIVLLLARRRDRARAAASASPRHSGGNPGRTGTSEGAEGDSGGESTEEPGAESELSGPDRSLGSQDALAAELDSDTEPPEQETDAADALLVADSTIDVLVIDERPRYHRGDCTWAGERATVPLPVREARELGFTPCAVCRPDRSIAEEEHAKE</sequence>
<reference evidence="3 4" key="1">
    <citation type="submission" date="2020-07" db="EMBL/GenBank/DDBJ databases">
        <title>Genomic Encyclopedia of Type Strains, Phase III (KMG-III): the genomes of soil and plant-associated and newly described type strains.</title>
        <authorList>
            <person name="Whitman W."/>
        </authorList>
    </citation>
    <scope>NUCLEOTIDE SEQUENCE [LARGE SCALE GENOMIC DNA]</scope>
    <source>
        <strain evidence="3 4">CECT 8576</strain>
    </source>
</reference>
<comment type="caution">
    <text evidence="3">The sequence shown here is derived from an EMBL/GenBank/DDBJ whole genome shotgun (WGS) entry which is preliminary data.</text>
</comment>
<proteinExistence type="predicted"/>
<dbReference type="AlphaFoldDB" id="A0A852YYH1"/>
<feature type="transmembrane region" description="Helical" evidence="2">
    <location>
        <begin position="27"/>
        <end position="45"/>
    </location>
</feature>
<dbReference type="SUPFAM" id="SSF57884">
    <property type="entry name" value="Ada DNA repair protein, N-terminal domain (N-Ada 10)"/>
    <property type="match status" value="1"/>
</dbReference>
<keyword evidence="2" id="KW-1133">Transmembrane helix</keyword>
<dbReference type="Proteomes" id="UP000548304">
    <property type="component" value="Unassembled WGS sequence"/>
</dbReference>
<protein>
    <submittedName>
        <fullName evidence="3">Uncharacterized protein</fullName>
    </submittedName>
</protein>
<evidence type="ECO:0000313" key="3">
    <source>
        <dbReference type="EMBL" id="NYH78035.1"/>
    </source>
</evidence>
<dbReference type="InterPro" id="IPR035451">
    <property type="entry name" value="Ada-like_dom_sf"/>
</dbReference>
<dbReference type="EMBL" id="JACBYW010000002">
    <property type="protein sequence ID" value="NYH78035.1"/>
    <property type="molecule type" value="Genomic_DNA"/>
</dbReference>
<evidence type="ECO:0000256" key="2">
    <source>
        <dbReference type="SAM" id="Phobius"/>
    </source>
</evidence>
<keyword evidence="2" id="KW-0812">Transmembrane</keyword>
<feature type="compositionally biased region" description="Acidic residues" evidence="1">
    <location>
        <begin position="110"/>
        <end position="121"/>
    </location>
</feature>
<feature type="region of interest" description="Disordered" evidence="1">
    <location>
        <begin position="54"/>
        <end position="121"/>
    </location>
</feature>